<evidence type="ECO:0000256" key="1">
    <source>
        <dbReference type="ARBA" id="ARBA00022603"/>
    </source>
</evidence>
<dbReference type="PIRSF" id="PIRSF005739">
    <property type="entry name" value="O-mtase"/>
    <property type="match status" value="1"/>
</dbReference>
<dbReference type="InterPro" id="IPR036390">
    <property type="entry name" value="WH_DNA-bd_sf"/>
</dbReference>
<feature type="domain" description="O-methyltransferase C-terminal" evidence="4">
    <location>
        <begin position="168"/>
        <end position="316"/>
    </location>
</feature>
<keyword evidence="1" id="KW-0489">Methyltransferase</keyword>
<dbReference type="InterPro" id="IPR036388">
    <property type="entry name" value="WH-like_DNA-bd_sf"/>
</dbReference>
<dbReference type="GO" id="GO:0046983">
    <property type="term" value="F:protein dimerization activity"/>
    <property type="evidence" value="ECO:0007669"/>
    <property type="project" value="InterPro"/>
</dbReference>
<organism evidence="6">
    <name type="scientific">marine sediment metagenome</name>
    <dbReference type="NCBI Taxonomy" id="412755"/>
    <lineage>
        <taxon>unclassified sequences</taxon>
        <taxon>metagenomes</taxon>
        <taxon>ecological metagenomes</taxon>
    </lineage>
</organism>
<dbReference type="GO" id="GO:0032259">
    <property type="term" value="P:methylation"/>
    <property type="evidence" value="ECO:0007669"/>
    <property type="project" value="UniProtKB-KW"/>
</dbReference>
<dbReference type="GO" id="GO:0008171">
    <property type="term" value="F:O-methyltransferase activity"/>
    <property type="evidence" value="ECO:0007669"/>
    <property type="project" value="InterPro"/>
</dbReference>
<comment type="caution">
    <text evidence="6">The sequence shown here is derived from an EMBL/GenBank/DDBJ whole genome shotgun (WGS) entry which is preliminary data.</text>
</comment>
<accession>A0A0F9UU04</accession>
<dbReference type="PANTHER" id="PTHR43712:SF2">
    <property type="entry name" value="O-METHYLTRANSFERASE CICE"/>
    <property type="match status" value="1"/>
</dbReference>
<evidence type="ECO:0000313" key="6">
    <source>
        <dbReference type="EMBL" id="KKN57118.1"/>
    </source>
</evidence>
<sequence length="344" mass="36419">MNIATPPDNPARILDLEWGFAKSAALMAAIEVGVFDQVAKGTGTVEDVAEHCGISLRGATSVLQAMAALGLMAQENGHYCLSADAAQYLVSGLPGYLGDMHRIFSGINAQLWPQLPKALRSGAPVMDLFTSDDASHWDAVFPFLEAVCAPMAKAVAGYVAGLPISAPRFLDVGSGAGFYSCAVAASAPTAHITCVDQQDMRKKLLTSLETTQNEGRLTLRLGDIFTQDWGQDHNVVLFSHLLHGFAPDDCARLIAKAEKALAPGGTLIIHEFVTDPADPETTPIPALFGLEMLMTSHGDAYPAAFYDHMLTASGFSATRTLEGPRGATKILLADRLSTSTTGDE</sequence>
<dbReference type="SUPFAM" id="SSF46785">
    <property type="entry name" value="Winged helix' DNA-binding domain"/>
    <property type="match status" value="1"/>
</dbReference>
<dbReference type="InterPro" id="IPR001077">
    <property type="entry name" value="COMT_C"/>
</dbReference>
<feature type="domain" description="O-methyltransferase dimerisation" evidence="5">
    <location>
        <begin position="19"/>
        <end position="88"/>
    </location>
</feature>
<reference evidence="6" key="1">
    <citation type="journal article" date="2015" name="Nature">
        <title>Complex archaea that bridge the gap between prokaryotes and eukaryotes.</title>
        <authorList>
            <person name="Spang A."/>
            <person name="Saw J.H."/>
            <person name="Jorgensen S.L."/>
            <person name="Zaremba-Niedzwiedzka K."/>
            <person name="Martijn J."/>
            <person name="Lind A.E."/>
            <person name="van Eijk R."/>
            <person name="Schleper C."/>
            <person name="Guy L."/>
            <person name="Ettema T.J."/>
        </authorList>
    </citation>
    <scope>NUCLEOTIDE SEQUENCE</scope>
</reference>
<dbReference type="PROSITE" id="PS51683">
    <property type="entry name" value="SAM_OMT_II"/>
    <property type="match status" value="1"/>
</dbReference>
<dbReference type="CDD" id="cd02440">
    <property type="entry name" value="AdoMet_MTases"/>
    <property type="match status" value="1"/>
</dbReference>
<evidence type="ECO:0000259" key="4">
    <source>
        <dbReference type="Pfam" id="PF00891"/>
    </source>
</evidence>
<evidence type="ECO:0000256" key="2">
    <source>
        <dbReference type="ARBA" id="ARBA00022679"/>
    </source>
</evidence>
<evidence type="ECO:0000259" key="5">
    <source>
        <dbReference type="Pfam" id="PF08100"/>
    </source>
</evidence>
<dbReference type="Gene3D" id="1.10.10.10">
    <property type="entry name" value="Winged helix-like DNA-binding domain superfamily/Winged helix DNA-binding domain"/>
    <property type="match status" value="1"/>
</dbReference>
<gene>
    <name evidence="6" type="ORF">LCGC14_0565350</name>
</gene>
<evidence type="ECO:0000256" key="3">
    <source>
        <dbReference type="ARBA" id="ARBA00022691"/>
    </source>
</evidence>
<dbReference type="InterPro" id="IPR016461">
    <property type="entry name" value="COMT-like"/>
</dbReference>
<dbReference type="AlphaFoldDB" id="A0A0F9UU04"/>
<keyword evidence="2" id="KW-0808">Transferase</keyword>
<dbReference type="InterPro" id="IPR012967">
    <property type="entry name" value="COMT_dimerisation"/>
</dbReference>
<proteinExistence type="predicted"/>
<dbReference type="Gene3D" id="3.40.50.150">
    <property type="entry name" value="Vaccinia Virus protein VP39"/>
    <property type="match status" value="1"/>
</dbReference>
<dbReference type="InterPro" id="IPR029063">
    <property type="entry name" value="SAM-dependent_MTases_sf"/>
</dbReference>
<keyword evidence="3" id="KW-0949">S-adenosyl-L-methionine</keyword>
<name>A0A0F9UU04_9ZZZZ</name>
<dbReference type="EMBL" id="LAZR01000818">
    <property type="protein sequence ID" value="KKN57118.1"/>
    <property type="molecule type" value="Genomic_DNA"/>
</dbReference>
<protein>
    <recommendedName>
        <fullName evidence="7">O-methyltransferase domain-containing protein</fullName>
    </recommendedName>
</protein>
<dbReference type="SUPFAM" id="SSF53335">
    <property type="entry name" value="S-adenosyl-L-methionine-dependent methyltransferases"/>
    <property type="match status" value="1"/>
</dbReference>
<dbReference type="Pfam" id="PF08100">
    <property type="entry name" value="Dimerisation"/>
    <property type="match status" value="1"/>
</dbReference>
<evidence type="ECO:0008006" key="7">
    <source>
        <dbReference type="Google" id="ProtNLM"/>
    </source>
</evidence>
<dbReference type="PANTHER" id="PTHR43712">
    <property type="entry name" value="PUTATIVE (AFU_ORTHOLOGUE AFUA_4G14580)-RELATED"/>
    <property type="match status" value="1"/>
</dbReference>
<dbReference type="Pfam" id="PF00891">
    <property type="entry name" value="Methyltransf_2"/>
    <property type="match status" value="1"/>
</dbReference>